<dbReference type="AlphaFoldDB" id="A0A386H1Z0"/>
<dbReference type="RefSeq" id="WP_119970362.1">
    <property type="nucleotide sequence ID" value="NZ_CP032416.1"/>
</dbReference>
<dbReference type="PANTHER" id="PTHR30290:SF9">
    <property type="entry name" value="OLIGOPEPTIDE-BINDING PROTEIN APPA"/>
    <property type="match status" value="1"/>
</dbReference>
<dbReference type="Pfam" id="PF00496">
    <property type="entry name" value="SBP_bac_5"/>
    <property type="match status" value="1"/>
</dbReference>
<dbReference type="PROSITE" id="PS51257">
    <property type="entry name" value="PROKAR_LIPOPROTEIN"/>
    <property type="match status" value="1"/>
</dbReference>
<sequence>MKKFTCFLMLVCFILFSSGCIEKNVQTNKSNDQGYIVYDTVKCPNDLIMTNNYDLNEQYLLVNLFQGLVRMDSDGKIVPAIAQSWNASENQTCYTFKIRNDARWSNGSNITASDFVEFFKKFFKEGKGSLYVERLHCIFGVQDYENGIKDFSNVAIKALDKKTLEIRLNYSCNYFLNILSEPIYNLRKIDNKLKDWKNKYNDILYTGYFVVDNFSKNSSISLSKNKYYWNKNNVKSNRILITLSTVKEASLANFESNLINVFTDPPESETKELITSGSAVKYEGNVGNALIFNPKNNDIINDINLRKAITECIDRNYIVKDILNDSVRPSLAYIPENISDGLNGKYINKSFFDINSNKDAAQNDFKESLYAQNVRNLKFIYLDADDNRKVCDSIAKSLKDTLGLTVECEGYQKEEFQDQIKKGNYDIAKINYAPGYNYPLAFLELWTSDSKSNVYGYRNLEYDSEVSQGKTELDRDKQINFFRNSENILIGDMIVIPLYFDNTIVCKKNKVNGIYINQNGNLIFDKTYFKK</sequence>
<dbReference type="KEGG" id="cfer:D4Z93_03135"/>
<dbReference type="PIRSF" id="PIRSF002741">
    <property type="entry name" value="MppA"/>
    <property type="match status" value="1"/>
</dbReference>
<dbReference type="GO" id="GO:0043190">
    <property type="term" value="C:ATP-binding cassette (ABC) transporter complex"/>
    <property type="evidence" value="ECO:0007669"/>
    <property type="project" value="InterPro"/>
</dbReference>
<dbReference type="Proteomes" id="UP000266301">
    <property type="component" value="Chromosome"/>
</dbReference>
<name>A0A386H1Z0_9CLOT</name>
<dbReference type="EMBL" id="CP032416">
    <property type="protein sequence ID" value="AYD39588.1"/>
    <property type="molecule type" value="Genomic_DNA"/>
</dbReference>
<feature type="domain" description="Solute-binding protein family 5" evidence="5">
    <location>
        <begin position="76"/>
        <end position="452"/>
    </location>
</feature>
<proteinExistence type="inferred from homology"/>
<keyword evidence="7" id="KW-1185">Reference proteome</keyword>
<evidence type="ECO:0000256" key="1">
    <source>
        <dbReference type="ARBA" id="ARBA00005695"/>
    </source>
</evidence>
<dbReference type="InterPro" id="IPR030678">
    <property type="entry name" value="Peptide/Ni-bd"/>
</dbReference>
<evidence type="ECO:0000256" key="4">
    <source>
        <dbReference type="SAM" id="SignalP"/>
    </source>
</evidence>
<reference evidence="6 7" key="1">
    <citation type="journal article" date="2019" name="Int. J. Syst. Evol. Microbiol.">
        <title>Clostridium fermenticellae sp. nov., isolated from the mud in a fermentation cellar for the production of the Chinese liquor, baijiu.</title>
        <authorList>
            <person name="Xu P.X."/>
            <person name="Chai L.J."/>
            <person name="Qiu T."/>
            <person name="Zhang X.J."/>
            <person name="Lu Z.M."/>
            <person name="Xiao C."/>
            <person name="Wang S.T."/>
            <person name="Shen C.H."/>
            <person name="Shi J.S."/>
            <person name="Xu Z.H."/>
        </authorList>
    </citation>
    <scope>NUCLEOTIDE SEQUENCE [LARGE SCALE GENOMIC DNA]</scope>
    <source>
        <strain evidence="6 7">JN500901</strain>
    </source>
</reference>
<organism evidence="6 7">
    <name type="scientific">Clostridium fermenticellae</name>
    <dbReference type="NCBI Taxonomy" id="2068654"/>
    <lineage>
        <taxon>Bacteria</taxon>
        <taxon>Bacillati</taxon>
        <taxon>Bacillota</taxon>
        <taxon>Clostridia</taxon>
        <taxon>Eubacteriales</taxon>
        <taxon>Clostridiaceae</taxon>
        <taxon>Clostridium</taxon>
    </lineage>
</organism>
<feature type="chain" id="PRO_5039648137" evidence="4">
    <location>
        <begin position="23"/>
        <end position="531"/>
    </location>
</feature>
<evidence type="ECO:0000256" key="3">
    <source>
        <dbReference type="ARBA" id="ARBA00022729"/>
    </source>
</evidence>
<accession>A0A386H1Z0</accession>
<evidence type="ECO:0000313" key="7">
    <source>
        <dbReference type="Proteomes" id="UP000266301"/>
    </source>
</evidence>
<dbReference type="PANTHER" id="PTHR30290">
    <property type="entry name" value="PERIPLASMIC BINDING COMPONENT OF ABC TRANSPORTER"/>
    <property type="match status" value="1"/>
</dbReference>
<dbReference type="Gene3D" id="3.40.190.10">
    <property type="entry name" value="Periplasmic binding protein-like II"/>
    <property type="match status" value="1"/>
</dbReference>
<dbReference type="Gene3D" id="3.90.76.10">
    <property type="entry name" value="Dipeptide-binding Protein, Domain 1"/>
    <property type="match status" value="1"/>
</dbReference>
<dbReference type="Gene3D" id="3.10.105.10">
    <property type="entry name" value="Dipeptide-binding Protein, Domain 3"/>
    <property type="match status" value="1"/>
</dbReference>
<keyword evidence="3 4" id="KW-0732">Signal</keyword>
<dbReference type="CDD" id="cd08504">
    <property type="entry name" value="PBP2_OppA"/>
    <property type="match status" value="1"/>
</dbReference>
<evidence type="ECO:0000313" key="6">
    <source>
        <dbReference type="EMBL" id="AYD39588.1"/>
    </source>
</evidence>
<evidence type="ECO:0000256" key="2">
    <source>
        <dbReference type="ARBA" id="ARBA00022448"/>
    </source>
</evidence>
<feature type="signal peptide" evidence="4">
    <location>
        <begin position="1"/>
        <end position="22"/>
    </location>
</feature>
<evidence type="ECO:0000259" key="5">
    <source>
        <dbReference type="Pfam" id="PF00496"/>
    </source>
</evidence>
<dbReference type="GO" id="GO:1904680">
    <property type="term" value="F:peptide transmembrane transporter activity"/>
    <property type="evidence" value="ECO:0007669"/>
    <property type="project" value="TreeGrafter"/>
</dbReference>
<gene>
    <name evidence="6" type="ORF">D4Z93_03135</name>
</gene>
<protein>
    <submittedName>
        <fullName evidence="6">Peptide ABC transporter substrate-binding protein</fullName>
    </submittedName>
</protein>
<dbReference type="GO" id="GO:0015833">
    <property type="term" value="P:peptide transport"/>
    <property type="evidence" value="ECO:0007669"/>
    <property type="project" value="TreeGrafter"/>
</dbReference>
<dbReference type="InterPro" id="IPR039424">
    <property type="entry name" value="SBP_5"/>
</dbReference>
<dbReference type="GO" id="GO:0042597">
    <property type="term" value="C:periplasmic space"/>
    <property type="evidence" value="ECO:0007669"/>
    <property type="project" value="UniProtKB-ARBA"/>
</dbReference>
<dbReference type="SUPFAM" id="SSF53850">
    <property type="entry name" value="Periplasmic binding protein-like II"/>
    <property type="match status" value="1"/>
</dbReference>
<dbReference type="OrthoDB" id="403896at2"/>
<keyword evidence="2" id="KW-0813">Transport</keyword>
<dbReference type="InterPro" id="IPR000914">
    <property type="entry name" value="SBP_5_dom"/>
</dbReference>
<comment type="similarity">
    <text evidence="1">Belongs to the bacterial solute-binding protein 5 family.</text>
</comment>